<dbReference type="GO" id="GO:0097550">
    <property type="term" value="C:transcription preinitiation complex"/>
    <property type="evidence" value="ECO:0007669"/>
    <property type="project" value="TreeGrafter"/>
</dbReference>
<dbReference type="PANTHER" id="PTHR11618">
    <property type="entry name" value="TRANSCRIPTION INITIATION FACTOR IIB-RELATED"/>
    <property type="match status" value="1"/>
</dbReference>
<dbReference type="GO" id="GO:0017025">
    <property type="term" value="F:TBP-class protein binding"/>
    <property type="evidence" value="ECO:0007669"/>
    <property type="project" value="InterPro"/>
</dbReference>
<evidence type="ECO:0000313" key="4">
    <source>
        <dbReference type="EMBL" id="QKF94057.1"/>
    </source>
</evidence>
<keyword evidence="1" id="KW-0805">Transcription regulation</keyword>
<dbReference type="PRINTS" id="PR00685">
    <property type="entry name" value="TIFACTORIIB"/>
</dbReference>
<dbReference type="Proteomes" id="UP001162001">
    <property type="component" value="Segment"/>
</dbReference>
<reference evidence="4 5" key="1">
    <citation type="submission" date="2020-04" db="EMBL/GenBank/DDBJ databases">
        <title>Advantages and limits of metagenomic assembly and binning of a giant virus.</title>
        <authorList>
            <person name="Schulz F."/>
            <person name="Andreani J."/>
            <person name="Francis R."/>
            <person name="Boudjemaa H."/>
            <person name="Bou Khalil J.Y."/>
            <person name="Lee J."/>
            <person name="La Scola B."/>
            <person name="Woyke T."/>
        </authorList>
    </citation>
    <scope>NUCLEOTIDE SEQUENCE [LARGE SCALE GENOMIC DNA]</scope>
    <source>
        <strain evidence="4 5">FV1/VV64</strain>
    </source>
</reference>
<name>A0A7D3V8U1_9VIRU</name>
<dbReference type="InterPro" id="IPR036915">
    <property type="entry name" value="Cyclin-like_sf"/>
</dbReference>
<keyword evidence="5" id="KW-1185">Reference proteome</keyword>
<feature type="domain" description="Transcription factor TFIIB cyclin-like" evidence="3">
    <location>
        <begin position="262"/>
        <end position="350"/>
    </location>
</feature>
<protein>
    <submittedName>
        <fullName evidence="4">Transcription factor TFIIB</fullName>
    </submittedName>
</protein>
<accession>A0A7D3V8U1</accession>
<proteinExistence type="predicted"/>
<evidence type="ECO:0000259" key="3">
    <source>
        <dbReference type="Pfam" id="PF00382"/>
    </source>
</evidence>
<dbReference type="SUPFAM" id="SSF47954">
    <property type="entry name" value="Cyclin-like"/>
    <property type="match status" value="2"/>
</dbReference>
<dbReference type="EMBL" id="MT418680">
    <property type="protein sequence ID" value="QKF94057.1"/>
    <property type="molecule type" value="Genomic_DNA"/>
</dbReference>
<evidence type="ECO:0000256" key="1">
    <source>
        <dbReference type="ARBA" id="ARBA00023015"/>
    </source>
</evidence>
<dbReference type="InterPro" id="IPR000812">
    <property type="entry name" value="TFIIB"/>
</dbReference>
<dbReference type="PANTHER" id="PTHR11618:SF13">
    <property type="entry name" value="TRANSCRIPTION INITIATION FACTOR IIB"/>
    <property type="match status" value="1"/>
</dbReference>
<evidence type="ECO:0000313" key="5">
    <source>
        <dbReference type="Proteomes" id="UP001162001"/>
    </source>
</evidence>
<keyword evidence="2" id="KW-0804">Transcription</keyword>
<dbReference type="SUPFAM" id="SSF57783">
    <property type="entry name" value="Zinc beta-ribbon"/>
    <property type="match status" value="1"/>
</dbReference>
<dbReference type="Gene3D" id="1.10.472.10">
    <property type="entry name" value="Cyclin-like"/>
    <property type="match status" value="1"/>
</dbReference>
<dbReference type="Gene3D" id="1.10.472.170">
    <property type="match status" value="1"/>
</dbReference>
<gene>
    <name evidence="4" type="ORF">Fadolivirus_1_599</name>
</gene>
<sequence>MELNYDHYNDNLEDNFGIDDINGMNDDELFELLDQIDYEKENKEISEFEQTMTEKEYEGIYCKKCKTGDKIAEDTSQGIVVCMGCGTILSEIFDDNPEWKQYANDDNKDTNARCGNSINFFLPQSSLGTTIGCSNRNRVKILHNWSAMPYKERSLNIVLKEIQNKCRIAGILKCIEDDAKILYKNISESKHLYGKNKGKNVIIRGANRKSLIASCVFFACKRKGKTRSPKEIARLFDLKYKDITKGCKTFLKLIKLKHLQYDTQISNAEHFIIRYCRQLHITNEYINQAMQIAKNIQKINIASMHTPFSVATGSILLVADLNKLNIDRKIIAEQFNVSEVTVIKTYKKLEQYKHILINDELTEKIAKLIEEDKKKLKMPDKLKTMYNTINEGNFDIDTDDQSDNETNQQIKQFTINDNNIEEYINDIDIELYDTIGMTNDTYKSFIQKIKINI</sequence>
<evidence type="ECO:0000256" key="2">
    <source>
        <dbReference type="ARBA" id="ARBA00023163"/>
    </source>
</evidence>
<dbReference type="InterPro" id="IPR013150">
    <property type="entry name" value="TFIIB_cyclin"/>
</dbReference>
<feature type="domain" description="Transcription factor TFIIB cyclin-like" evidence="3">
    <location>
        <begin position="160"/>
        <end position="251"/>
    </location>
</feature>
<organism evidence="4 5">
    <name type="scientific">Fadolivirus FV1/VV64</name>
    <dbReference type="NCBI Taxonomy" id="3070911"/>
    <lineage>
        <taxon>Viruses</taxon>
        <taxon>Varidnaviria</taxon>
        <taxon>Bamfordvirae</taxon>
        <taxon>Nucleocytoviricota</taxon>
        <taxon>Megaviricetes</taxon>
        <taxon>Imitervirales</taxon>
        <taxon>Mimiviridae</taxon>
        <taxon>Klosneuvirinae</taxon>
        <taxon>Fadolivirus</taxon>
        <taxon>Fadolivirus algeromassiliense</taxon>
    </lineage>
</organism>
<dbReference type="GO" id="GO:0070897">
    <property type="term" value="P:transcription preinitiation complex assembly"/>
    <property type="evidence" value="ECO:0007669"/>
    <property type="project" value="InterPro"/>
</dbReference>
<dbReference type="Pfam" id="PF00382">
    <property type="entry name" value="TFIIB"/>
    <property type="match status" value="2"/>
</dbReference>